<dbReference type="EMBL" id="CP149822">
    <property type="protein sequence ID" value="WZN43825.1"/>
    <property type="molecule type" value="Genomic_DNA"/>
</dbReference>
<dbReference type="Proteomes" id="UP001485459">
    <property type="component" value="Chromosome"/>
</dbReference>
<dbReference type="PANTHER" id="PTHR30363:SF4">
    <property type="entry name" value="GLYCEROL-3-PHOSPHATE REGULON REPRESSOR"/>
    <property type="match status" value="1"/>
</dbReference>
<dbReference type="RefSeq" id="WP_341838620.1">
    <property type="nucleotide sequence ID" value="NZ_CP149822.1"/>
</dbReference>
<organism evidence="3 4">
    <name type="scientific">Chitinophaga pollutisoli</name>
    <dbReference type="NCBI Taxonomy" id="3133966"/>
    <lineage>
        <taxon>Bacteria</taxon>
        <taxon>Pseudomonadati</taxon>
        <taxon>Bacteroidota</taxon>
        <taxon>Chitinophagia</taxon>
        <taxon>Chitinophagales</taxon>
        <taxon>Chitinophagaceae</taxon>
        <taxon>Chitinophaga</taxon>
    </lineage>
</organism>
<dbReference type="Pfam" id="PF00455">
    <property type="entry name" value="DeoRC"/>
    <property type="match status" value="1"/>
</dbReference>
<dbReference type="PANTHER" id="PTHR30363">
    <property type="entry name" value="HTH-TYPE TRANSCRIPTIONAL REGULATOR SRLR-RELATED"/>
    <property type="match status" value="1"/>
</dbReference>
<keyword evidence="1" id="KW-0678">Repressor</keyword>
<accession>A0ABZ2YW96</accession>
<reference evidence="4" key="1">
    <citation type="submission" date="2024-03" db="EMBL/GenBank/DDBJ databases">
        <title>Chitinophaga horti sp. nov., isolated from garden soil.</title>
        <authorList>
            <person name="Lee D.S."/>
            <person name="Han D.M."/>
            <person name="Baek J.H."/>
            <person name="Choi D.G."/>
            <person name="Jeon J.H."/>
            <person name="Jeon C.O."/>
        </authorList>
    </citation>
    <scope>NUCLEOTIDE SEQUENCE [LARGE SCALE GENOMIC DNA]</scope>
    <source>
        <strain evidence="4">GPA1</strain>
    </source>
</reference>
<keyword evidence="4" id="KW-1185">Reference proteome</keyword>
<proteinExistence type="predicted"/>
<evidence type="ECO:0000259" key="2">
    <source>
        <dbReference type="Pfam" id="PF00455"/>
    </source>
</evidence>
<dbReference type="InterPro" id="IPR014036">
    <property type="entry name" value="DeoR-like_C"/>
</dbReference>
<gene>
    <name evidence="3" type="ORF">WJU16_12405</name>
</gene>
<evidence type="ECO:0000256" key="1">
    <source>
        <dbReference type="ARBA" id="ARBA00022491"/>
    </source>
</evidence>
<dbReference type="SUPFAM" id="SSF100950">
    <property type="entry name" value="NagB/RpiA/CoA transferase-like"/>
    <property type="match status" value="1"/>
</dbReference>
<protein>
    <recommendedName>
        <fullName evidence="2">DeoR-like transcriptional repressor C-terminal sensor domain-containing protein</fullName>
    </recommendedName>
</protein>
<dbReference type="InterPro" id="IPR050313">
    <property type="entry name" value="Carb_Metab_HTH_regulators"/>
</dbReference>
<sequence>MFVLTTGGTTILEMARALPPALHATFFTGSLPVAYEYSQHPNIDVILIGDRLLKSSKITVGGAAIEQIRQVKADLCFLGNNAIDLHAGLTDNDRDVVQIKKAMIESSTRVVSLAISEKINTAQRLKVCNINSIDTIITELNPGNDLLKRYRAAGLETI</sequence>
<dbReference type="SMART" id="SM01134">
    <property type="entry name" value="DeoRC"/>
    <property type="match status" value="1"/>
</dbReference>
<dbReference type="InterPro" id="IPR037171">
    <property type="entry name" value="NagB/RpiA_transferase-like"/>
</dbReference>
<evidence type="ECO:0000313" key="3">
    <source>
        <dbReference type="EMBL" id="WZN43825.1"/>
    </source>
</evidence>
<name>A0ABZ2YW96_9BACT</name>
<evidence type="ECO:0000313" key="4">
    <source>
        <dbReference type="Proteomes" id="UP001485459"/>
    </source>
</evidence>
<feature type="domain" description="DeoR-like transcriptional repressor C-terminal sensor" evidence="2">
    <location>
        <begin position="4"/>
        <end position="139"/>
    </location>
</feature>